<dbReference type="PANTHER" id="PTHR11630">
    <property type="entry name" value="DNA REPLICATION LICENSING FACTOR MCM FAMILY MEMBER"/>
    <property type="match status" value="1"/>
</dbReference>
<comment type="similarity">
    <text evidence="1 9">Belongs to the MCM family.</text>
</comment>
<dbReference type="Gene3D" id="3.40.50.300">
    <property type="entry name" value="P-loop containing nucleotide triphosphate hydrolases"/>
    <property type="match status" value="1"/>
</dbReference>
<comment type="caution">
    <text evidence="11">The sequence shown here is derived from an EMBL/GenBank/DDBJ whole genome shotgun (WGS) entry which is preliminary data.</text>
</comment>
<protein>
    <recommendedName>
        <fullName evidence="2">DNA helicase</fullName>
        <ecNumber evidence="2">3.6.4.12</ecNumber>
    </recommendedName>
</protein>
<evidence type="ECO:0000256" key="4">
    <source>
        <dbReference type="ARBA" id="ARBA00022741"/>
    </source>
</evidence>
<dbReference type="InterPro" id="IPR012340">
    <property type="entry name" value="NA-bd_OB-fold"/>
</dbReference>
<dbReference type="Proteomes" id="UP000186940">
    <property type="component" value="Unassembled WGS sequence"/>
</dbReference>
<dbReference type="GO" id="GO:0003697">
    <property type="term" value="F:single-stranded DNA binding"/>
    <property type="evidence" value="ECO:0007669"/>
    <property type="project" value="TreeGrafter"/>
</dbReference>
<evidence type="ECO:0000256" key="5">
    <source>
        <dbReference type="ARBA" id="ARBA00022801"/>
    </source>
</evidence>
<dbReference type="InterPro" id="IPR027925">
    <property type="entry name" value="MCM_N"/>
</dbReference>
<dbReference type="InterPro" id="IPR036388">
    <property type="entry name" value="WH-like_DNA-bd_sf"/>
</dbReference>
<dbReference type="GO" id="GO:0042555">
    <property type="term" value="C:MCM complex"/>
    <property type="evidence" value="ECO:0007669"/>
    <property type="project" value="TreeGrafter"/>
</dbReference>
<dbReference type="PRINTS" id="PR01657">
    <property type="entry name" value="MCMFAMILY"/>
</dbReference>
<gene>
    <name evidence="11" type="ORF">SCAL_000887</name>
</gene>
<accession>A0A1F2PAB1</accession>
<dbReference type="Gene3D" id="1.10.10.10">
    <property type="entry name" value="Winged helix-like DNA-binding domain superfamily/Winged helix DNA-binding domain"/>
    <property type="match status" value="1"/>
</dbReference>
<dbReference type="AlphaFoldDB" id="A0A1F2PAB1"/>
<organism evidence="11 12">
    <name type="scientific">Candidatus Syntropharchaeum caldarium</name>
    <dbReference type="NCBI Taxonomy" id="1838285"/>
    <lineage>
        <taxon>Archaea</taxon>
        <taxon>Methanobacteriati</taxon>
        <taxon>Methanobacteriota</taxon>
        <taxon>Stenosarchaea group</taxon>
        <taxon>Methanomicrobia</taxon>
        <taxon>Methanosarcinales</taxon>
        <taxon>ANME-2 cluster</taxon>
        <taxon>Candidatus Syntropharchaeum</taxon>
    </lineage>
</organism>
<dbReference type="PATRIC" id="fig|1838285.3.peg.896"/>
<dbReference type="InterPro" id="IPR031327">
    <property type="entry name" value="MCM"/>
</dbReference>
<evidence type="ECO:0000313" key="11">
    <source>
        <dbReference type="EMBL" id="OFV68247.1"/>
    </source>
</evidence>
<evidence type="ECO:0000256" key="8">
    <source>
        <dbReference type="ARBA" id="ARBA00023125"/>
    </source>
</evidence>
<keyword evidence="3" id="KW-0235">DNA replication</keyword>
<evidence type="ECO:0000256" key="7">
    <source>
        <dbReference type="ARBA" id="ARBA00022840"/>
    </source>
</evidence>
<evidence type="ECO:0000259" key="10">
    <source>
        <dbReference type="PROSITE" id="PS50051"/>
    </source>
</evidence>
<keyword evidence="12" id="KW-1185">Reference proteome</keyword>
<sequence length="690" mass="77360">MEDASIDRWMEFLRKYYEEDVRRLSVYYPDEMSLNVNFQDIERFDPSLAYELIENPTEILHAAEEALRKSDLSTGGEMPDAHIRVTKLPKKLPIRSIRGQHINKFIAVEGLVRTVADVRPKVRVAHFECMKCHVVNKVIQQGLIFREPRTCGEGTEDEGCKSSGKIFRFLKDKSAYIDAQRIRIQEYPENLRGGEQPQTLDIEVEEDITGMVMPGDRIIINGILRSYQRRSKTGVRSPVFEIYLEGISIEREEQEFDELKITKEDEEEINKLKNDPDIYDKIISSIAPSIFGYENIKEAMALQLFSGVAKDLPDGGRIRGDIHTLVVGDPGIAKSQLLRYAAKLAPRGIYTSGKSTTSAGLTATAVRDELGDGKWTLEAGALVLADKGLAAVDEIDKMDKKDQSALHEAMEQQTVSVAKAGIIATLKSRCALLGAANPKYGRFDRYEPISVQIEMSPTLLSRFDLIFTLTDDPDEVLDTKIAEHILKSHHAGELKARGVDSEDDLANVPQISPDLLRKYIAYARRNIFPVMTTEAQEKFKQFYVDLRSQGIGSDAPVPVTARQLEALVRLGEACARMRLSEEVTEEDASRIIKVVKDSLLQVGVDPETGRLDADWIAVGTTKTRRDRAKIIRDIVRGLIKEHGGDACPIEEVYERAESSGIERQRAEEIVEGLLRDGTFFSPKHGMIGLP</sequence>
<dbReference type="STRING" id="1838285.SCAL_000887"/>
<dbReference type="Gene3D" id="2.40.50.140">
    <property type="entry name" value="Nucleic acid-binding proteins"/>
    <property type="match status" value="1"/>
</dbReference>
<dbReference type="SUPFAM" id="SSF50249">
    <property type="entry name" value="Nucleic acid-binding proteins"/>
    <property type="match status" value="1"/>
</dbReference>
<dbReference type="SUPFAM" id="SSF52540">
    <property type="entry name" value="P-loop containing nucleoside triphosphate hydrolases"/>
    <property type="match status" value="1"/>
</dbReference>
<evidence type="ECO:0000313" key="12">
    <source>
        <dbReference type="Proteomes" id="UP000186940"/>
    </source>
</evidence>
<dbReference type="Pfam" id="PF00493">
    <property type="entry name" value="MCM"/>
    <property type="match status" value="1"/>
</dbReference>
<dbReference type="PANTHER" id="PTHR11630:SF66">
    <property type="entry name" value="DNA REPLICATION LICENSING FACTOR MCM4"/>
    <property type="match status" value="1"/>
</dbReference>
<dbReference type="InterPro" id="IPR027417">
    <property type="entry name" value="P-loop_NTPase"/>
</dbReference>
<dbReference type="InterPro" id="IPR041562">
    <property type="entry name" value="MCM_lid"/>
</dbReference>
<dbReference type="GO" id="GO:0017116">
    <property type="term" value="F:single-stranded DNA helicase activity"/>
    <property type="evidence" value="ECO:0007669"/>
    <property type="project" value="TreeGrafter"/>
</dbReference>
<dbReference type="EMBL" id="LYOS01000002">
    <property type="protein sequence ID" value="OFV68247.1"/>
    <property type="molecule type" value="Genomic_DNA"/>
</dbReference>
<dbReference type="GO" id="GO:0016787">
    <property type="term" value="F:hydrolase activity"/>
    <property type="evidence" value="ECO:0007669"/>
    <property type="project" value="UniProtKB-KW"/>
</dbReference>
<evidence type="ECO:0000256" key="1">
    <source>
        <dbReference type="ARBA" id="ARBA00008010"/>
    </source>
</evidence>
<feature type="domain" description="MCM C-terminal AAA(+) ATPase" evidence="10">
    <location>
        <begin position="278"/>
        <end position="485"/>
    </location>
</feature>
<keyword evidence="5" id="KW-0378">Hydrolase</keyword>
<keyword evidence="4 9" id="KW-0547">Nucleotide-binding</keyword>
<evidence type="ECO:0000256" key="2">
    <source>
        <dbReference type="ARBA" id="ARBA00012551"/>
    </source>
</evidence>
<dbReference type="Pfam" id="PF14551">
    <property type="entry name" value="MCM_N"/>
    <property type="match status" value="1"/>
</dbReference>
<dbReference type="FunFam" id="3.40.50.300:FF:000826">
    <property type="entry name" value="Replicative DNA helicase Mcm"/>
    <property type="match status" value="1"/>
</dbReference>
<dbReference type="InterPro" id="IPR033762">
    <property type="entry name" value="MCM_OB"/>
</dbReference>
<keyword evidence="6 11" id="KW-0347">Helicase</keyword>
<dbReference type="Pfam" id="PF17207">
    <property type="entry name" value="MCM_OB"/>
    <property type="match status" value="1"/>
</dbReference>
<dbReference type="EC" id="3.6.4.12" evidence="2"/>
<dbReference type="PROSITE" id="PS50051">
    <property type="entry name" value="MCM_2"/>
    <property type="match status" value="1"/>
</dbReference>
<dbReference type="Gene3D" id="3.30.1640.10">
    <property type="entry name" value="mini-chromosome maintenance (MCM) complex, chain A, domain 1"/>
    <property type="match status" value="1"/>
</dbReference>
<dbReference type="Gene3D" id="2.20.28.10">
    <property type="match status" value="1"/>
</dbReference>
<dbReference type="GO" id="GO:0005524">
    <property type="term" value="F:ATP binding"/>
    <property type="evidence" value="ECO:0007669"/>
    <property type="project" value="UniProtKB-KW"/>
</dbReference>
<dbReference type="GO" id="GO:0006260">
    <property type="term" value="P:DNA replication"/>
    <property type="evidence" value="ECO:0007669"/>
    <property type="project" value="UniProtKB-KW"/>
</dbReference>
<evidence type="ECO:0000256" key="3">
    <source>
        <dbReference type="ARBA" id="ARBA00022705"/>
    </source>
</evidence>
<dbReference type="Pfam" id="PF17855">
    <property type="entry name" value="MCM_lid"/>
    <property type="match status" value="1"/>
</dbReference>
<dbReference type="SMART" id="SM00350">
    <property type="entry name" value="MCM"/>
    <property type="match status" value="1"/>
</dbReference>
<evidence type="ECO:0000256" key="6">
    <source>
        <dbReference type="ARBA" id="ARBA00022806"/>
    </source>
</evidence>
<evidence type="ECO:0000256" key="9">
    <source>
        <dbReference type="RuleBase" id="RU004070"/>
    </source>
</evidence>
<name>A0A1F2PAB1_9EURY</name>
<keyword evidence="7 9" id="KW-0067">ATP-binding</keyword>
<reference evidence="11" key="1">
    <citation type="submission" date="2016-05" db="EMBL/GenBank/DDBJ databases">
        <title>Microbial consortia oxidize butane by reversing methanogenesis.</title>
        <authorList>
            <person name="Laso-Perez R."/>
            <person name="Richter M."/>
            <person name="Wegener G."/>
            <person name="Musat F."/>
        </authorList>
    </citation>
    <scope>NUCLEOTIDE SEQUENCE [LARGE SCALE GENOMIC DNA]</scope>
    <source>
        <strain evidence="11">BOX2</strain>
    </source>
</reference>
<dbReference type="InterPro" id="IPR001208">
    <property type="entry name" value="MCM_dom"/>
</dbReference>
<proteinExistence type="inferred from homology"/>
<keyword evidence="8 9" id="KW-0238">DNA-binding</keyword>